<dbReference type="Proteomes" id="UP000439550">
    <property type="component" value="Unassembled WGS sequence"/>
</dbReference>
<dbReference type="RefSeq" id="WP_153497264.1">
    <property type="nucleotide sequence ID" value="NZ_CBCRWP010000028.1"/>
</dbReference>
<name>A0A7X1ZA48_9LACT</name>
<dbReference type="EMBL" id="WITJ01000026">
    <property type="protein sequence ID" value="MQW40648.1"/>
    <property type="molecule type" value="Genomic_DNA"/>
</dbReference>
<dbReference type="AlphaFoldDB" id="A0A7X1ZA48"/>
<protein>
    <submittedName>
        <fullName evidence="2">Phage major capsid protein</fullName>
    </submittedName>
</protein>
<sequence>MNKMDKLELEKNIKDLQVRNNELKARNNELKELILAENNLENAEKFDKEFKENLIKITESENDITEAKNKLVNEPKGEQKMSKYIESKNSVVDFIATLANSRTKEEVKNKWRAKLVENGVTIKDDSLMTPNRLVSAIETSLTDSNPVFKVFNLTHVGALLVSQGLTSDDEAQVHIEGTEKTVQSAVLTIDSITPQMIYKIQTISERAKNLQANYDEIYSVIVAELTQKIVNKAVDLALIEGDGKNGFMSIANEKDTKKVASISGAKYVDAIEDACDFVRGTTGTKYLVLTAAQRKLVLAELRALNTNVRIKNNDADIADEVGVDELIIYTGTKAIKPTLIVDKTYHIDMKDLTKVDAFEWKTNENAILIESLSAGKVEKLKAAAVITVTP</sequence>
<dbReference type="SUPFAM" id="SSF56563">
    <property type="entry name" value="Major capsid protein gp5"/>
    <property type="match status" value="1"/>
</dbReference>
<evidence type="ECO:0000256" key="1">
    <source>
        <dbReference type="SAM" id="Coils"/>
    </source>
</evidence>
<keyword evidence="3" id="KW-1185">Reference proteome</keyword>
<evidence type="ECO:0000313" key="3">
    <source>
        <dbReference type="Proteomes" id="UP000439550"/>
    </source>
</evidence>
<comment type="caution">
    <text evidence="2">The sequence shown here is derived from an EMBL/GenBank/DDBJ whole genome shotgun (WGS) entry which is preliminary data.</text>
</comment>
<feature type="coiled-coil region" evidence="1">
    <location>
        <begin position="6"/>
        <end position="43"/>
    </location>
</feature>
<proteinExistence type="predicted"/>
<evidence type="ECO:0000313" key="2">
    <source>
        <dbReference type="EMBL" id="MQW40648.1"/>
    </source>
</evidence>
<reference evidence="2 3" key="1">
    <citation type="submission" date="2019-10" db="EMBL/GenBank/DDBJ databases">
        <authorList>
            <person name="Dong K."/>
        </authorList>
    </citation>
    <scope>NUCLEOTIDE SEQUENCE [LARGE SCALE GENOMIC DNA]</scope>
    <source>
        <strain evidence="2 3">DSM 28960</strain>
    </source>
</reference>
<organism evidence="2 3">
    <name type="scientific">Lactococcus hircilactis</name>
    <dbReference type="NCBI Taxonomy" id="1494462"/>
    <lineage>
        <taxon>Bacteria</taxon>
        <taxon>Bacillati</taxon>
        <taxon>Bacillota</taxon>
        <taxon>Bacilli</taxon>
        <taxon>Lactobacillales</taxon>
        <taxon>Streptococcaceae</taxon>
        <taxon>Lactococcus</taxon>
    </lineage>
</organism>
<keyword evidence="1" id="KW-0175">Coiled coil</keyword>
<dbReference type="OrthoDB" id="8477229at2"/>
<accession>A0A7X1ZA48</accession>
<gene>
    <name evidence="2" type="ORF">GHI93_12055</name>
</gene>